<dbReference type="GO" id="GO:0005634">
    <property type="term" value="C:nucleus"/>
    <property type="evidence" value="ECO:0007669"/>
    <property type="project" value="TreeGrafter"/>
</dbReference>
<evidence type="ECO:0000256" key="1">
    <source>
        <dbReference type="PROSITE-ProRule" id="PRU00723"/>
    </source>
</evidence>
<dbReference type="PANTHER" id="PTHR46156">
    <property type="entry name" value="CCCH ZINGC FINGER"/>
    <property type="match status" value="1"/>
</dbReference>
<dbReference type="GO" id="GO:0008270">
    <property type="term" value="F:zinc ion binding"/>
    <property type="evidence" value="ECO:0007669"/>
    <property type="project" value="UniProtKB-KW"/>
</dbReference>
<dbReference type="Proteomes" id="UP000838412">
    <property type="component" value="Chromosome 7"/>
</dbReference>
<name>A0A8K0A9Z4_BRALA</name>
<protein>
    <submittedName>
        <fullName evidence="3">ZC3H3 protein</fullName>
    </submittedName>
</protein>
<feature type="zinc finger region" description="C3H1-type" evidence="1">
    <location>
        <begin position="33"/>
        <end position="59"/>
    </location>
</feature>
<accession>A0A8K0A9Z4</accession>
<dbReference type="PANTHER" id="PTHR46156:SF1">
    <property type="entry name" value="ZINC FINGER CCCH DOMAIN-CONTAINING PROTEIN 3"/>
    <property type="match status" value="1"/>
</dbReference>
<dbReference type="PROSITE" id="PS50103">
    <property type="entry name" value="ZF_C3H1"/>
    <property type="match status" value="1"/>
</dbReference>
<dbReference type="AlphaFoldDB" id="A0A8K0A9Z4"/>
<keyword evidence="1" id="KW-0479">Metal-binding</keyword>
<sequence>MRSPVVSDLASGTRSPEFDHGCIAHPTCTLPERVAMPVCSYFLRGVCNRDDCPYSHVYVSRNAQVCQDFVHGYCPRGKQVAPRTIVIVNYTEPRRWGSLPGLLRAPPGLSLHGGLLWKRLLGAAAGLTDEGWKSFTLQRGGAGGGRVLVDRKLEFMASCRIIVVLVEHFGQTIQASTEPTCL</sequence>
<evidence type="ECO:0000313" key="3">
    <source>
        <dbReference type="EMBL" id="CAH1270812.1"/>
    </source>
</evidence>
<reference evidence="3" key="1">
    <citation type="submission" date="2022-01" db="EMBL/GenBank/DDBJ databases">
        <authorList>
            <person name="Braso-Vives M."/>
        </authorList>
    </citation>
    <scope>NUCLEOTIDE SEQUENCE</scope>
</reference>
<dbReference type="SMART" id="SM00356">
    <property type="entry name" value="ZnF_C3H1"/>
    <property type="match status" value="2"/>
</dbReference>
<dbReference type="EMBL" id="OV696692">
    <property type="protein sequence ID" value="CAH1270812.1"/>
    <property type="molecule type" value="Genomic_DNA"/>
</dbReference>
<dbReference type="OrthoDB" id="3247158at2759"/>
<dbReference type="InterPro" id="IPR000571">
    <property type="entry name" value="Znf_CCCH"/>
</dbReference>
<organism evidence="3 4">
    <name type="scientific">Branchiostoma lanceolatum</name>
    <name type="common">Common lancelet</name>
    <name type="synonym">Amphioxus lanceolatum</name>
    <dbReference type="NCBI Taxonomy" id="7740"/>
    <lineage>
        <taxon>Eukaryota</taxon>
        <taxon>Metazoa</taxon>
        <taxon>Chordata</taxon>
        <taxon>Cephalochordata</taxon>
        <taxon>Leptocardii</taxon>
        <taxon>Amphioxiformes</taxon>
        <taxon>Branchiostomatidae</taxon>
        <taxon>Branchiostoma</taxon>
    </lineage>
</organism>
<evidence type="ECO:0000259" key="2">
    <source>
        <dbReference type="PROSITE" id="PS50103"/>
    </source>
</evidence>
<proteinExistence type="predicted"/>
<dbReference type="Gene3D" id="3.30.1370.210">
    <property type="match status" value="1"/>
</dbReference>
<gene>
    <name evidence="3" type="primary">ZC3H3</name>
    <name evidence="3" type="ORF">BLAG_LOCUS22991</name>
</gene>
<evidence type="ECO:0000313" key="4">
    <source>
        <dbReference type="Proteomes" id="UP000838412"/>
    </source>
</evidence>
<keyword evidence="1" id="KW-0863">Zinc-finger</keyword>
<feature type="domain" description="C3H1-type" evidence="2">
    <location>
        <begin position="33"/>
        <end position="59"/>
    </location>
</feature>
<keyword evidence="1" id="KW-0862">Zinc</keyword>
<keyword evidence="4" id="KW-1185">Reference proteome</keyword>